<dbReference type="SMART" id="SM00304">
    <property type="entry name" value="HAMP"/>
    <property type="match status" value="1"/>
</dbReference>
<proteinExistence type="predicted"/>
<dbReference type="InterPro" id="IPR003594">
    <property type="entry name" value="HATPase_dom"/>
</dbReference>
<keyword evidence="13" id="KW-0902">Two-component regulatory system</keyword>
<keyword evidence="4" id="KW-1003">Cell membrane</keyword>
<keyword evidence="9" id="KW-0547">Nucleotide-binding</keyword>
<comment type="caution">
    <text evidence="19">The sequence shown here is derived from an EMBL/GenBank/DDBJ whole genome shotgun (WGS) entry which is preliminary data.</text>
</comment>
<dbReference type="InterPro" id="IPR006290">
    <property type="entry name" value="CztS_silS_copS"/>
</dbReference>
<keyword evidence="6" id="KW-0597">Phosphoprotein</keyword>
<dbReference type="Pfam" id="PF02518">
    <property type="entry name" value="HATPase_c"/>
    <property type="match status" value="1"/>
</dbReference>
<dbReference type="Gene3D" id="1.10.287.130">
    <property type="match status" value="1"/>
</dbReference>
<dbReference type="PANTHER" id="PTHR45436:SF5">
    <property type="entry name" value="SENSOR HISTIDINE KINASE TRCS"/>
    <property type="match status" value="1"/>
</dbReference>
<keyword evidence="7" id="KW-0808">Transferase</keyword>
<keyword evidence="14 16" id="KW-0472">Membrane</keyword>
<feature type="compositionally biased region" description="Basic and acidic residues" evidence="15">
    <location>
        <begin position="466"/>
        <end position="479"/>
    </location>
</feature>
<dbReference type="Proteomes" id="UP000280296">
    <property type="component" value="Unassembled WGS sequence"/>
</dbReference>
<dbReference type="EC" id="2.7.13.3" evidence="3"/>
<dbReference type="PROSITE" id="PS50885">
    <property type="entry name" value="HAMP"/>
    <property type="match status" value="1"/>
</dbReference>
<evidence type="ECO:0000259" key="17">
    <source>
        <dbReference type="PROSITE" id="PS50109"/>
    </source>
</evidence>
<keyword evidence="12 16" id="KW-1133">Transmembrane helix</keyword>
<dbReference type="RefSeq" id="WP_126727432.1">
    <property type="nucleotide sequence ID" value="NZ_RYZH01000053.1"/>
</dbReference>
<reference evidence="19 20" key="1">
    <citation type="submission" date="2018-12" db="EMBL/GenBank/DDBJ databases">
        <authorList>
            <person name="Toschakov S.V."/>
        </authorList>
    </citation>
    <scope>NUCLEOTIDE SEQUENCE [LARGE SCALE GENOMIC DNA]</scope>
    <source>
        <strain evidence="19 20">GM2012</strain>
    </source>
</reference>
<feature type="transmembrane region" description="Helical" evidence="16">
    <location>
        <begin position="159"/>
        <end position="182"/>
    </location>
</feature>
<evidence type="ECO:0000256" key="14">
    <source>
        <dbReference type="ARBA" id="ARBA00023136"/>
    </source>
</evidence>
<dbReference type="AlphaFoldDB" id="A0A432MEP3"/>
<keyword evidence="20" id="KW-1185">Reference proteome</keyword>
<evidence type="ECO:0000256" key="9">
    <source>
        <dbReference type="ARBA" id="ARBA00022741"/>
    </source>
</evidence>
<evidence type="ECO:0000256" key="10">
    <source>
        <dbReference type="ARBA" id="ARBA00022777"/>
    </source>
</evidence>
<dbReference type="InterPro" id="IPR036097">
    <property type="entry name" value="HisK_dim/P_sf"/>
</dbReference>
<dbReference type="Pfam" id="PF00512">
    <property type="entry name" value="HisKA"/>
    <property type="match status" value="1"/>
</dbReference>
<evidence type="ECO:0000256" key="15">
    <source>
        <dbReference type="SAM" id="MobiDB-lite"/>
    </source>
</evidence>
<evidence type="ECO:0000313" key="20">
    <source>
        <dbReference type="Proteomes" id="UP000280296"/>
    </source>
</evidence>
<dbReference type="InterPro" id="IPR036890">
    <property type="entry name" value="HATPase_C_sf"/>
</dbReference>
<dbReference type="GO" id="GO:0000155">
    <property type="term" value="F:phosphorelay sensor kinase activity"/>
    <property type="evidence" value="ECO:0007669"/>
    <property type="project" value="InterPro"/>
</dbReference>
<dbReference type="InterPro" id="IPR005467">
    <property type="entry name" value="His_kinase_dom"/>
</dbReference>
<feature type="region of interest" description="Disordered" evidence="15">
    <location>
        <begin position="458"/>
        <end position="479"/>
    </location>
</feature>
<reference evidence="19 20" key="2">
    <citation type="submission" date="2019-01" db="EMBL/GenBank/DDBJ databases">
        <title>Tautonia sociabilis, a novel thermotolerant planctomycete of Isosphaeraceae family, isolated from a 4000 m deep subterranean habitat.</title>
        <authorList>
            <person name="Kovaleva O.L."/>
            <person name="Elcheninov A.G."/>
            <person name="Van Heerden E."/>
            <person name="Toshchakov S.V."/>
            <person name="Novikov A."/>
            <person name="Bonch-Osmolovskaya E.A."/>
            <person name="Kublanov I.V."/>
        </authorList>
    </citation>
    <scope>NUCLEOTIDE SEQUENCE [LARGE SCALE GENOMIC DNA]</scope>
    <source>
        <strain evidence="19 20">GM2012</strain>
    </source>
</reference>
<dbReference type="PANTHER" id="PTHR45436">
    <property type="entry name" value="SENSOR HISTIDINE KINASE YKOH"/>
    <property type="match status" value="1"/>
</dbReference>
<comment type="subcellular location">
    <subcellularLocation>
        <location evidence="2">Cell inner membrane</location>
    </subcellularLocation>
</comment>
<dbReference type="EMBL" id="RYZH01000053">
    <property type="protein sequence ID" value="RUL84013.1"/>
    <property type="molecule type" value="Genomic_DNA"/>
</dbReference>
<evidence type="ECO:0000313" key="19">
    <source>
        <dbReference type="EMBL" id="RUL84013.1"/>
    </source>
</evidence>
<evidence type="ECO:0000259" key="18">
    <source>
        <dbReference type="PROSITE" id="PS50885"/>
    </source>
</evidence>
<keyword evidence="5" id="KW-0997">Cell inner membrane</keyword>
<evidence type="ECO:0000256" key="13">
    <source>
        <dbReference type="ARBA" id="ARBA00023012"/>
    </source>
</evidence>
<protein>
    <recommendedName>
        <fullName evidence="3">histidine kinase</fullName>
        <ecNumber evidence="3">2.7.13.3</ecNumber>
    </recommendedName>
</protein>
<dbReference type="InterPro" id="IPR004358">
    <property type="entry name" value="Sig_transdc_His_kin-like_C"/>
</dbReference>
<dbReference type="CDD" id="cd00082">
    <property type="entry name" value="HisKA"/>
    <property type="match status" value="1"/>
</dbReference>
<dbReference type="CDD" id="cd06225">
    <property type="entry name" value="HAMP"/>
    <property type="match status" value="1"/>
</dbReference>
<dbReference type="GO" id="GO:0005524">
    <property type="term" value="F:ATP binding"/>
    <property type="evidence" value="ECO:0007669"/>
    <property type="project" value="UniProtKB-KW"/>
</dbReference>
<dbReference type="Pfam" id="PF00672">
    <property type="entry name" value="HAMP"/>
    <property type="match status" value="1"/>
</dbReference>
<dbReference type="SUPFAM" id="SSF47384">
    <property type="entry name" value="Homodimeric domain of signal transducing histidine kinase"/>
    <property type="match status" value="1"/>
</dbReference>
<comment type="catalytic activity">
    <reaction evidence="1">
        <text>ATP + protein L-histidine = ADP + protein N-phospho-L-histidine.</text>
        <dbReference type="EC" id="2.7.13.3"/>
    </reaction>
</comment>
<name>A0A432MEP3_9BACT</name>
<evidence type="ECO:0000256" key="8">
    <source>
        <dbReference type="ARBA" id="ARBA00022692"/>
    </source>
</evidence>
<keyword evidence="10" id="KW-0418">Kinase</keyword>
<evidence type="ECO:0000256" key="16">
    <source>
        <dbReference type="SAM" id="Phobius"/>
    </source>
</evidence>
<dbReference type="GO" id="GO:0005886">
    <property type="term" value="C:plasma membrane"/>
    <property type="evidence" value="ECO:0007669"/>
    <property type="project" value="UniProtKB-SubCell"/>
</dbReference>
<evidence type="ECO:0000256" key="6">
    <source>
        <dbReference type="ARBA" id="ARBA00022553"/>
    </source>
</evidence>
<dbReference type="InterPro" id="IPR003661">
    <property type="entry name" value="HisK_dim/P_dom"/>
</dbReference>
<feature type="domain" description="HAMP" evidence="18">
    <location>
        <begin position="183"/>
        <end position="236"/>
    </location>
</feature>
<evidence type="ECO:0000256" key="12">
    <source>
        <dbReference type="ARBA" id="ARBA00022989"/>
    </source>
</evidence>
<organism evidence="19 20">
    <name type="scientific">Tautonia sociabilis</name>
    <dbReference type="NCBI Taxonomy" id="2080755"/>
    <lineage>
        <taxon>Bacteria</taxon>
        <taxon>Pseudomonadati</taxon>
        <taxon>Planctomycetota</taxon>
        <taxon>Planctomycetia</taxon>
        <taxon>Isosphaerales</taxon>
        <taxon>Isosphaeraceae</taxon>
        <taxon>Tautonia</taxon>
    </lineage>
</organism>
<dbReference type="InterPro" id="IPR050428">
    <property type="entry name" value="TCS_sensor_his_kinase"/>
</dbReference>
<dbReference type="SUPFAM" id="SSF55874">
    <property type="entry name" value="ATPase domain of HSP90 chaperone/DNA topoisomerase II/histidine kinase"/>
    <property type="match status" value="1"/>
</dbReference>
<dbReference type="FunFam" id="1.10.287.130:FF:000001">
    <property type="entry name" value="Two-component sensor histidine kinase"/>
    <property type="match status" value="1"/>
</dbReference>
<evidence type="ECO:0000256" key="11">
    <source>
        <dbReference type="ARBA" id="ARBA00022840"/>
    </source>
</evidence>
<feature type="domain" description="Histidine kinase" evidence="17">
    <location>
        <begin position="244"/>
        <end position="460"/>
    </location>
</feature>
<dbReference type="FunFam" id="3.30.565.10:FF:000006">
    <property type="entry name" value="Sensor histidine kinase WalK"/>
    <property type="match status" value="1"/>
</dbReference>
<evidence type="ECO:0000256" key="3">
    <source>
        <dbReference type="ARBA" id="ARBA00012438"/>
    </source>
</evidence>
<evidence type="ECO:0000256" key="5">
    <source>
        <dbReference type="ARBA" id="ARBA00022519"/>
    </source>
</evidence>
<dbReference type="Gene3D" id="3.30.565.10">
    <property type="entry name" value="Histidine kinase-like ATPase, C-terminal domain"/>
    <property type="match status" value="1"/>
</dbReference>
<dbReference type="Gene3D" id="6.10.340.10">
    <property type="match status" value="1"/>
</dbReference>
<feature type="transmembrane region" description="Helical" evidence="16">
    <location>
        <begin position="12"/>
        <end position="33"/>
    </location>
</feature>
<dbReference type="SMART" id="SM00387">
    <property type="entry name" value="HATPase_c"/>
    <property type="match status" value="1"/>
</dbReference>
<dbReference type="PRINTS" id="PR00344">
    <property type="entry name" value="BCTRLSENSOR"/>
</dbReference>
<evidence type="ECO:0000256" key="4">
    <source>
        <dbReference type="ARBA" id="ARBA00022475"/>
    </source>
</evidence>
<evidence type="ECO:0000256" key="7">
    <source>
        <dbReference type="ARBA" id="ARBA00022679"/>
    </source>
</evidence>
<accession>A0A432MEP3</accession>
<sequence length="479" mass="52540">MKGLSIRWKLTAWYGAVLAAVLAAFGAAVYLTMRHQLYGQVASGLLMEMGEVNDEVGRARDLASLRAGLNRRFTRHPSYDIQVTTPSGEVLLRSERIRPDGLPVPAPLPSPQEVNLQRLPHAEQADRYLATKVVASPVGPVVVQVATTLAHPEHELGELLAVLLVLGPLALSAAIGGGYLLARKALEPVERMTEATHAITASRLDRRIEVVNPDDELGRLARTLNTMIERLERSFDETRRFTADAAHELRTPLAVLRSEAEVALRQPRSPEEHRRVLENILEEVDRLTRLAEQLLFLCREDAGLVPVARGSVRIDELLSEVIEHMRPVAEENGVMLHVEPSASTEVSGDADQLRRLFFNLLDNAIKYTPRGGRIVGRVEPSGGGILAIVSDTGIGIPHEHLPRVFERFYRVDQARTQDTGGAGLGLSICRAIAEAHGGQLRIESELGRGTRVLLSLPAARPQGGRTDGHHRAESELLPR</sequence>
<dbReference type="CDD" id="cd00075">
    <property type="entry name" value="HATPase"/>
    <property type="match status" value="1"/>
</dbReference>
<gene>
    <name evidence="19" type="ORF">TsocGM_21040</name>
</gene>
<keyword evidence="11" id="KW-0067">ATP-binding</keyword>
<dbReference type="SMART" id="SM00388">
    <property type="entry name" value="HisKA"/>
    <property type="match status" value="1"/>
</dbReference>
<evidence type="ECO:0000256" key="1">
    <source>
        <dbReference type="ARBA" id="ARBA00000085"/>
    </source>
</evidence>
<evidence type="ECO:0000256" key="2">
    <source>
        <dbReference type="ARBA" id="ARBA00004533"/>
    </source>
</evidence>
<dbReference type="SUPFAM" id="SSF158472">
    <property type="entry name" value="HAMP domain-like"/>
    <property type="match status" value="1"/>
</dbReference>
<dbReference type="InterPro" id="IPR003660">
    <property type="entry name" value="HAMP_dom"/>
</dbReference>
<dbReference type="PROSITE" id="PS50109">
    <property type="entry name" value="HIS_KIN"/>
    <property type="match status" value="1"/>
</dbReference>
<dbReference type="NCBIfam" id="TIGR01386">
    <property type="entry name" value="cztS_silS_copS"/>
    <property type="match status" value="1"/>
</dbReference>
<dbReference type="OrthoDB" id="9786919at2"/>
<keyword evidence="8 16" id="KW-0812">Transmembrane</keyword>